<dbReference type="InterPro" id="IPR008928">
    <property type="entry name" value="6-hairpin_glycosidase_sf"/>
</dbReference>
<keyword evidence="2" id="KW-0328">Glycosyltransferase</keyword>
<dbReference type="InterPro" id="IPR005196">
    <property type="entry name" value="Glyco_hydro_65_N"/>
</dbReference>
<dbReference type="Gene3D" id="1.50.10.10">
    <property type="match status" value="1"/>
</dbReference>
<dbReference type="SUPFAM" id="SSF74650">
    <property type="entry name" value="Galactose mutarotase-like"/>
    <property type="match status" value="1"/>
</dbReference>
<evidence type="ECO:0000256" key="2">
    <source>
        <dbReference type="ARBA" id="ARBA00022676"/>
    </source>
</evidence>
<dbReference type="InterPro" id="IPR011013">
    <property type="entry name" value="Gal_mutarotase_sf_dom"/>
</dbReference>
<proteinExistence type="inferred from homology"/>
<gene>
    <name evidence="9" type="ORF">SAMN05216243_1419</name>
</gene>
<evidence type="ECO:0000256" key="5">
    <source>
        <dbReference type="PIRSR" id="PIRSR036289-51"/>
    </source>
</evidence>
<dbReference type="GO" id="GO:0016757">
    <property type="term" value="F:glycosyltransferase activity"/>
    <property type="evidence" value="ECO:0007669"/>
    <property type="project" value="UniProtKB-KW"/>
</dbReference>
<feature type="binding site" evidence="5">
    <location>
        <begin position="590"/>
        <end position="591"/>
    </location>
    <ligand>
        <name>substrate</name>
    </ligand>
</feature>
<name>A0A1G8Y5J6_9BACI</name>
<dbReference type="PANTHER" id="PTHR11051:SF8">
    <property type="entry name" value="PROTEIN-GLUCOSYLGALACTOSYLHYDROXYLYSINE GLUCOSIDASE"/>
    <property type="match status" value="1"/>
</dbReference>
<evidence type="ECO:0000259" key="6">
    <source>
        <dbReference type="Pfam" id="PF03632"/>
    </source>
</evidence>
<dbReference type="GO" id="GO:0005975">
    <property type="term" value="P:carbohydrate metabolic process"/>
    <property type="evidence" value="ECO:0007669"/>
    <property type="project" value="InterPro"/>
</dbReference>
<feature type="domain" description="Glycoside hydrolase family 65 central catalytic" evidence="6">
    <location>
        <begin position="317"/>
        <end position="678"/>
    </location>
</feature>
<feature type="binding site" evidence="5">
    <location>
        <begin position="351"/>
        <end position="352"/>
    </location>
    <ligand>
        <name>substrate</name>
    </ligand>
</feature>
<protein>
    <submittedName>
        <fullName evidence="9">Alpha,alpha-trehalose phosphorylase</fullName>
    </submittedName>
</protein>
<dbReference type="EMBL" id="FNFL01000002">
    <property type="protein sequence ID" value="SDJ98076.1"/>
    <property type="molecule type" value="Genomic_DNA"/>
</dbReference>
<dbReference type="InterPro" id="IPR005194">
    <property type="entry name" value="Glyco_hydro_65_C"/>
</dbReference>
<accession>A0A1G8Y5J6</accession>
<keyword evidence="10" id="KW-1185">Reference proteome</keyword>
<evidence type="ECO:0000256" key="4">
    <source>
        <dbReference type="PIRSR" id="PIRSR036289-50"/>
    </source>
</evidence>
<dbReference type="AlphaFoldDB" id="A0A1G8Y5J6"/>
<evidence type="ECO:0000259" key="7">
    <source>
        <dbReference type="Pfam" id="PF03633"/>
    </source>
</evidence>
<keyword evidence="3" id="KW-0808">Transferase</keyword>
<dbReference type="Pfam" id="PF03632">
    <property type="entry name" value="Glyco_hydro_65m"/>
    <property type="match status" value="1"/>
</dbReference>
<dbReference type="STRING" id="407036.SAMN05216243_1419"/>
<dbReference type="InterPro" id="IPR012341">
    <property type="entry name" value="6hp_glycosidase-like_sf"/>
</dbReference>
<dbReference type="Pfam" id="PF03633">
    <property type="entry name" value="Glyco_hydro_65C"/>
    <property type="match status" value="1"/>
</dbReference>
<evidence type="ECO:0000256" key="1">
    <source>
        <dbReference type="ARBA" id="ARBA00006768"/>
    </source>
</evidence>
<dbReference type="InterPro" id="IPR017045">
    <property type="entry name" value="Malt_Pase/Glycosyl_Hdrlase"/>
</dbReference>
<dbReference type="GO" id="GO:0004553">
    <property type="term" value="F:hydrolase activity, hydrolyzing O-glycosyl compounds"/>
    <property type="evidence" value="ECO:0007669"/>
    <property type="project" value="TreeGrafter"/>
</dbReference>
<dbReference type="PIRSF" id="PIRSF036289">
    <property type="entry name" value="Glycosyl_hydrolase_malt_phosph"/>
    <property type="match status" value="1"/>
</dbReference>
<dbReference type="InterPro" id="IPR005195">
    <property type="entry name" value="Glyco_hydro_65_M"/>
</dbReference>
<organism evidence="9 10">
    <name type="scientific">Sediminibacillus albus</name>
    <dbReference type="NCBI Taxonomy" id="407036"/>
    <lineage>
        <taxon>Bacteria</taxon>
        <taxon>Bacillati</taxon>
        <taxon>Bacillota</taxon>
        <taxon>Bacilli</taxon>
        <taxon>Bacillales</taxon>
        <taxon>Bacillaceae</taxon>
        <taxon>Sediminibacillus</taxon>
    </lineage>
</organism>
<dbReference type="Proteomes" id="UP000198694">
    <property type="component" value="Unassembled WGS sequence"/>
</dbReference>
<evidence type="ECO:0000259" key="8">
    <source>
        <dbReference type="Pfam" id="PF03636"/>
    </source>
</evidence>
<dbReference type="PANTHER" id="PTHR11051">
    <property type="entry name" value="GLYCOSYL HYDROLASE-RELATED"/>
    <property type="match status" value="1"/>
</dbReference>
<reference evidence="9 10" key="1">
    <citation type="submission" date="2016-10" db="EMBL/GenBank/DDBJ databases">
        <authorList>
            <person name="de Groot N.N."/>
        </authorList>
    </citation>
    <scope>NUCLEOTIDE SEQUENCE [LARGE SCALE GENOMIC DNA]</scope>
    <source>
        <strain evidence="9 10">CGMCC 1.6502</strain>
    </source>
</reference>
<sequence length="771" mass="87998">MTWKISKGSLDEKSLLLNESLFALGNGYLGVRGNFEEGYQQGNNSIRGTYINAFHDETEISYGEKLHAFPDTQQKLVNIIDSQDVTIFIDGELFSLFSGKVMEYEQNLHFDGGYSERIIRWLSPNGKEVKLHFRRMVSFVLKELFLIDIKVEPVTPVNEIKIVSSVNGDVSNYIDKNDPRVASGHAKRLFVKEAGMQAEYSIVRNQTMVTNLEVACVTDSTVAASDYQYNSETSESGVKEIYTCNGNKPVQFTKFNVYTDTLRHQEKLVETGLGILQKIKGAVFEDFIVEQTAYLTNFWNNSDVTISGDQALQEGIRFNLFHLLQSVGKDPVSNIAAKGLSGEGYEGHYFWDTEIYMFPVFLMTNPDLAKNLLVQRYSTLDSARLRAKEMGHSKGALFPWRTITGTESSGFFPAGTAQYHISADIAYSYVQYFLATTDVSFLKDYMAEVLFETARLWMDTGHMYNGQFRIDNVTGPDEYTCIVNNNYYTNIMAKNNLNWAAKVYKLLEEVDSTLLDRMKAELSLNEEEVREWTEAAENMYLPYDEKLGINAQDDTFLQKNRWDLQATPKEKFPLLLNYHPLTLYRYQVCKQADTVLGHFLLEDEQNLETIKKSYDYYEQVTTHDSSLSYCIFSIMASKLGYTEKAYDYFMKTARLDLDNTHGNTKDGLHMANMGGTWMAIVYGFAGLRLKETGLSFAPFLPPKKWETASFNVQFQNRLLSVTMEKDAISYWLKAGEALTFRHFDQAITLQTGEEIKISTDSEEHDRSLAIV</sequence>
<evidence type="ECO:0000256" key="3">
    <source>
        <dbReference type="ARBA" id="ARBA00022679"/>
    </source>
</evidence>
<evidence type="ECO:0000313" key="10">
    <source>
        <dbReference type="Proteomes" id="UP000198694"/>
    </source>
</evidence>
<dbReference type="OrthoDB" id="9758855at2"/>
<dbReference type="Gene3D" id="2.70.98.40">
    <property type="entry name" value="Glycoside hydrolase, family 65, N-terminal domain"/>
    <property type="match status" value="1"/>
</dbReference>
<dbReference type="SUPFAM" id="SSF48208">
    <property type="entry name" value="Six-hairpin glycosidases"/>
    <property type="match status" value="1"/>
</dbReference>
<feature type="domain" description="Glycoside hydrolase family 65 N-terminal" evidence="8">
    <location>
        <begin position="10"/>
        <end position="259"/>
    </location>
</feature>
<evidence type="ECO:0000313" key="9">
    <source>
        <dbReference type="EMBL" id="SDJ98076.1"/>
    </source>
</evidence>
<comment type="similarity">
    <text evidence="1">Belongs to the glycosyl hydrolase 65 family.</text>
</comment>
<dbReference type="RefSeq" id="WP_093212509.1">
    <property type="nucleotide sequence ID" value="NZ_FNFL01000002.1"/>
</dbReference>
<dbReference type="Pfam" id="PF03636">
    <property type="entry name" value="Glyco_hydro_65N"/>
    <property type="match status" value="1"/>
</dbReference>
<dbReference type="Gene3D" id="2.60.420.10">
    <property type="entry name" value="Maltose phosphorylase, domain 3"/>
    <property type="match status" value="1"/>
</dbReference>
<feature type="domain" description="Glycoside hydrolase family 65 C-terminal" evidence="7">
    <location>
        <begin position="687"/>
        <end position="749"/>
    </location>
</feature>
<feature type="active site" description="Proton donor" evidence="4">
    <location>
        <position position="478"/>
    </location>
</feature>
<dbReference type="InterPro" id="IPR037018">
    <property type="entry name" value="GH65_N"/>
</dbReference>
<dbReference type="GO" id="GO:0030246">
    <property type="term" value="F:carbohydrate binding"/>
    <property type="evidence" value="ECO:0007669"/>
    <property type="project" value="InterPro"/>
</dbReference>